<feature type="transmembrane region" description="Helical" evidence="9">
    <location>
        <begin position="110"/>
        <end position="136"/>
    </location>
</feature>
<dbReference type="GO" id="GO:0140359">
    <property type="term" value="F:ABC-type transporter activity"/>
    <property type="evidence" value="ECO:0007669"/>
    <property type="project" value="InterPro"/>
</dbReference>
<dbReference type="PANTHER" id="PTHR30413">
    <property type="entry name" value="INNER MEMBRANE TRANSPORT PERMEASE"/>
    <property type="match status" value="1"/>
</dbReference>
<proteinExistence type="inferred from homology"/>
<evidence type="ECO:0000256" key="5">
    <source>
        <dbReference type="ARBA" id="ARBA00022692"/>
    </source>
</evidence>
<keyword evidence="5 9" id="KW-0812">Transmembrane</keyword>
<dbReference type="PANTHER" id="PTHR30413:SF10">
    <property type="entry name" value="CAPSULE POLYSACCHARIDE EXPORT INNER-MEMBRANE PROTEIN CTRC"/>
    <property type="match status" value="1"/>
</dbReference>
<evidence type="ECO:0000313" key="12">
    <source>
        <dbReference type="Proteomes" id="UP000007472"/>
    </source>
</evidence>
<organism evidence="11 12">
    <name type="scientific">Taylorella equigenitalis (strain MCE9)</name>
    <dbReference type="NCBI Taxonomy" id="937774"/>
    <lineage>
        <taxon>Bacteria</taxon>
        <taxon>Pseudomonadati</taxon>
        <taxon>Pseudomonadota</taxon>
        <taxon>Betaproteobacteria</taxon>
        <taxon>Burkholderiales</taxon>
        <taxon>Alcaligenaceae</taxon>
        <taxon>Taylorella</taxon>
    </lineage>
</organism>
<dbReference type="EMBL" id="CP002456">
    <property type="protein sequence ID" value="ADU91935.1"/>
    <property type="molecule type" value="Genomic_DNA"/>
</dbReference>
<feature type="transmembrane region" description="Helical" evidence="9">
    <location>
        <begin position="205"/>
        <end position="225"/>
    </location>
</feature>
<evidence type="ECO:0000256" key="2">
    <source>
        <dbReference type="ARBA" id="ARBA00007783"/>
    </source>
</evidence>
<keyword evidence="4 9" id="KW-1003">Cell membrane</keyword>
<evidence type="ECO:0000256" key="1">
    <source>
        <dbReference type="ARBA" id="ARBA00004651"/>
    </source>
</evidence>
<keyword evidence="3 9" id="KW-0813">Transport</keyword>
<feature type="domain" description="ABC transmembrane type-2" evidence="10">
    <location>
        <begin position="32"/>
        <end position="253"/>
    </location>
</feature>
<dbReference type="InterPro" id="IPR013525">
    <property type="entry name" value="ABC2_TM"/>
</dbReference>
<evidence type="ECO:0000256" key="3">
    <source>
        <dbReference type="ARBA" id="ARBA00022448"/>
    </source>
</evidence>
<feature type="transmembrane region" description="Helical" evidence="9">
    <location>
        <begin position="31"/>
        <end position="56"/>
    </location>
</feature>
<comment type="subcellular location">
    <subcellularLocation>
        <location evidence="9">Cell inner membrane</location>
        <topology evidence="9">Multi-pass membrane protein</topology>
    </subcellularLocation>
    <subcellularLocation>
        <location evidence="1">Cell membrane</location>
        <topology evidence="1">Multi-pass membrane protein</topology>
    </subcellularLocation>
</comment>
<keyword evidence="7" id="KW-0762">Sugar transport</keyword>
<gene>
    <name evidence="11" type="ordered locus">TEQUI_1010</name>
</gene>
<dbReference type="Pfam" id="PF01061">
    <property type="entry name" value="ABC2_membrane"/>
    <property type="match status" value="1"/>
</dbReference>
<keyword evidence="7" id="KW-0625">Polysaccharide transport</keyword>
<evidence type="ECO:0000259" key="10">
    <source>
        <dbReference type="PROSITE" id="PS51012"/>
    </source>
</evidence>
<keyword evidence="8 9" id="KW-0472">Membrane</keyword>
<name>A0A654KHS9_TAYEM</name>
<sequence length="261" mass="30187">MLRPFIEIFKHRRIIFNTTLRELQSRNAGSILGVFWLVIYPVLFLAMYAFIYLMVFKIRLAIMSPYEYVMLIFCGLIPFLSFAESLSRGVGAVTSNSSLIKNTLFPIELIPVNVVLSSKVILLVGFLMLLGVMIYFHKVGYYYFYLPLVILLQILFTIGVTWIISALNVFFRDLGQIISLVVLMLMMISPIAYTEDMIPQELKSVLYVNPLYYLIVLYQKIFMFNSIDYKLLGIFAAIALVTFIIGYYFFIKLKGVFSDYI</sequence>
<dbReference type="GO" id="GO:0015774">
    <property type="term" value="P:polysaccharide transport"/>
    <property type="evidence" value="ECO:0007669"/>
    <property type="project" value="UniProtKB-KW"/>
</dbReference>
<keyword evidence="6 9" id="KW-1133">Transmembrane helix</keyword>
<evidence type="ECO:0000256" key="9">
    <source>
        <dbReference type="RuleBase" id="RU361157"/>
    </source>
</evidence>
<protein>
    <recommendedName>
        <fullName evidence="9">Transport permease protein</fullName>
    </recommendedName>
</protein>
<evidence type="ECO:0000256" key="4">
    <source>
        <dbReference type="ARBA" id="ARBA00022475"/>
    </source>
</evidence>
<evidence type="ECO:0000313" key="11">
    <source>
        <dbReference type="EMBL" id="ADU91935.1"/>
    </source>
</evidence>
<dbReference type="Proteomes" id="UP000007472">
    <property type="component" value="Chromosome"/>
</dbReference>
<feature type="transmembrane region" description="Helical" evidence="9">
    <location>
        <begin position="68"/>
        <end position="90"/>
    </location>
</feature>
<dbReference type="InterPro" id="IPR047817">
    <property type="entry name" value="ABC2_TM_bact-type"/>
</dbReference>
<feature type="transmembrane region" description="Helical" evidence="9">
    <location>
        <begin position="231"/>
        <end position="251"/>
    </location>
</feature>
<accession>A0A654KHS9</accession>
<dbReference type="GO" id="GO:0015920">
    <property type="term" value="P:lipopolysaccharide transport"/>
    <property type="evidence" value="ECO:0007669"/>
    <property type="project" value="TreeGrafter"/>
</dbReference>
<dbReference type="PROSITE" id="PS51012">
    <property type="entry name" value="ABC_TM2"/>
    <property type="match status" value="1"/>
</dbReference>
<feature type="transmembrane region" description="Helical" evidence="9">
    <location>
        <begin position="176"/>
        <end position="193"/>
    </location>
</feature>
<dbReference type="AlphaFoldDB" id="A0A654KHS9"/>
<comment type="similarity">
    <text evidence="2 9">Belongs to the ABC-2 integral membrane protein family.</text>
</comment>
<evidence type="ECO:0000256" key="7">
    <source>
        <dbReference type="ARBA" id="ARBA00023047"/>
    </source>
</evidence>
<evidence type="ECO:0000256" key="6">
    <source>
        <dbReference type="ARBA" id="ARBA00022989"/>
    </source>
</evidence>
<feature type="transmembrane region" description="Helical" evidence="9">
    <location>
        <begin position="143"/>
        <end position="164"/>
    </location>
</feature>
<evidence type="ECO:0000256" key="8">
    <source>
        <dbReference type="ARBA" id="ARBA00023136"/>
    </source>
</evidence>
<reference evidence="11 12" key="1">
    <citation type="journal article" date="2011" name="J. Bacteriol.">
        <title>Genome sequence of Taylorella equigenitalis MCE9, the causative agent of contagious equine metritis.</title>
        <authorList>
            <person name="Hebert L."/>
            <person name="Moumen B."/>
            <person name="Duquesne F."/>
            <person name="Breuil M.F."/>
            <person name="Laugier C."/>
            <person name="Batto J.M."/>
            <person name="Renault P."/>
            <person name="Petry S."/>
        </authorList>
    </citation>
    <scope>NUCLEOTIDE SEQUENCE [LARGE SCALE GENOMIC DNA]</scope>
    <source>
        <strain evidence="11 12">MCE9</strain>
    </source>
</reference>
<dbReference type="KEGG" id="teq:TEQUI_1010"/>
<dbReference type="GO" id="GO:0005886">
    <property type="term" value="C:plasma membrane"/>
    <property type="evidence" value="ECO:0007669"/>
    <property type="project" value="UniProtKB-SubCell"/>
</dbReference>